<evidence type="ECO:0000256" key="2">
    <source>
        <dbReference type="ARBA" id="ARBA00022490"/>
    </source>
</evidence>
<comment type="function">
    <text evidence="6">Bidirectionally degrades single-stranded DNA into large acid-insoluble oligonucleotides, which are then degraded further into small acid-soluble oligonucleotides.</text>
</comment>
<dbReference type="Pfam" id="PF02609">
    <property type="entry name" value="Exonuc_VII_S"/>
    <property type="match status" value="1"/>
</dbReference>
<gene>
    <name evidence="6 7" type="primary">xseB</name>
    <name evidence="7" type="ORF">CJ205_00605</name>
</gene>
<dbReference type="GO" id="GO:0009318">
    <property type="term" value="C:exodeoxyribonuclease VII complex"/>
    <property type="evidence" value="ECO:0007669"/>
    <property type="project" value="UniProtKB-UniRule"/>
</dbReference>
<proteinExistence type="inferred from homology"/>
<dbReference type="GO" id="GO:0005829">
    <property type="term" value="C:cytosol"/>
    <property type="evidence" value="ECO:0007669"/>
    <property type="project" value="TreeGrafter"/>
</dbReference>
<keyword evidence="3 6" id="KW-0540">Nuclease</keyword>
<dbReference type="EMBL" id="PNHE01000001">
    <property type="protein sequence ID" value="PMC59239.1"/>
    <property type="molecule type" value="Genomic_DNA"/>
</dbReference>
<evidence type="ECO:0000256" key="1">
    <source>
        <dbReference type="ARBA" id="ARBA00009998"/>
    </source>
</evidence>
<dbReference type="GO" id="GO:0008855">
    <property type="term" value="F:exodeoxyribonuclease VII activity"/>
    <property type="evidence" value="ECO:0007669"/>
    <property type="project" value="UniProtKB-UniRule"/>
</dbReference>
<dbReference type="AlphaFoldDB" id="A0A2N6SQA3"/>
<keyword evidence="4 6" id="KW-0378">Hydrolase</keyword>
<comment type="similarity">
    <text evidence="1 6">Belongs to the XseB family.</text>
</comment>
<dbReference type="PANTHER" id="PTHR34137">
    <property type="entry name" value="EXODEOXYRIBONUCLEASE 7 SMALL SUBUNIT"/>
    <property type="match status" value="1"/>
</dbReference>
<evidence type="ECO:0000256" key="4">
    <source>
        <dbReference type="ARBA" id="ARBA00022801"/>
    </source>
</evidence>
<evidence type="ECO:0000256" key="3">
    <source>
        <dbReference type="ARBA" id="ARBA00022722"/>
    </source>
</evidence>
<name>A0A2N6SQA3_9LACT</name>
<dbReference type="EC" id="3.1.11.6" evidence="6"/>
<accession>A0A2N6SQA3</accession>
<dbReference type="SUPFAM" id="SSF116842">
    <property type="entry name" value="XseB-like"/>
    <property type="match status" value="1"/>
</dbReference>
<dbReference type="NCBIfam" id="TIGR01280">
    <property type="entry name" value="xseB"/>
    <property type="match status" value="1"/>
</dbReference>
<dbReference type="HAMAP" id="MF_00337">
    <property type="entry name" value="Exonuc_7_S"/>
    <property type="match status" value="1"/>
</dbReference>
<sequence>MKKKRRNNMSDQETLTFEKGMQQLQQIVEQLEAGNLPLDQALNAFKKGIELSQFCNQTLKEAEESVVKIMKEGQEEPFNNEDIKE</sequence>
<organism evidence="7 8">
    <name type="scientific">Dolosicoccus paucivorans</name>
    <dbReference type="NCBI Taxonomy" id="84521"/>
    <lineage>
        <taxon>Bacteria</taxon>
        <taxon>Bacillati</taxon>
        <taxon>Bacillota</taxon>
        <taxon>Bacilli</taxon>
        <taxon>Lactobacillales</taxon>
        <taxon>Aerococcaceae</taxon>
        <taxon>Dolosicoccus</taxon>
    </lineage>
</organism>
<dbReference type="Gene3D" id="1.10.287.1040">
    <property type="entry name" value="Exonuclease VII, small subunit"/>
    <property type="match status" value="1"/>
</dbReference>
<comment type="caution">
    <text evidence="7">The sequence shown here is derived from an EMBL/GenBank/DDBJ whole genome shotgun (WGS) entry which is preliminary data.</text>
</comment>
<comment type="catalytic activity">
    <reaction evidence="6">
        <text>Exonucleolytic cleavage in either 5'- to 3'- or 3'- to 5'-direction to yield nucleoside 5'-phosphates.</text>
        <dbReference type="EC" id="3.1.11.6"/>
    </reaction>
</comment>
<dbReference type="InterPro" id="IPR037004">
    <property type="entry name" value="Exonuc_VII_ssu_sf"/>
</dbReference>
<dbReference type="GO" id="GO:0006308">
    <property type="term" value="P:DNA catabolic process"/>
    <property type="evidence" value="ECO:0007669"/>
    <property type="project" value="UniProtKB-UniRule"/>
</dbReference>
<keyword evidence="8" id="KW-1185">Reference proteome</keyword>
<reference evidence="7 8" key="1">
    <citation type="submission" date="2017-09" db="EMBL/GenBank/DDBJ databases">
        <title>Bacterial strain isolated from the female urinary microbiota.</title>
        <authorList>
            <person name="Thomas-White K."/>
            <person name="Kumar N."/>
            <person name="Forster S."/>
            <person name="Putonti C."/>
            <person name="Lawley T."/>
            <person name="Wolfe A.J."/>
        </authorList>
    </citation>
    <scope>NUCLEOTIDE SEQUENCE [LARGE SCALE GENOMIC DNA]</scope>
    <source>
        <strain evidence="7 8">UMB0852</strain>
    </source>
</reference>
<dbReference type="PANTHER" id="PTHR34137:SF1">
    <property type="entry name" value="EXODEOXYRIBONUCLEASE 7 SMALL SUBUNIT"/>
    <property type="match status" value="1"/>
</dbReference>
<keyword evidence="5 6" id="KW-0269">Exonuclease</keyword>
<dbReference type="Proteomes" id="UP000235682">
    <property type="component" value="Unassembled WGS sequence"/>
</dbReference>
<evidence type="ECO:0000256" key="5">
    <source>
        <dbReference type="ARBA" id="ARBA00022839"/>
    </source>
</evidence>
<dbReference type="STRING" id="84521.SAMN04487994_100279"/>
<evidence type="ECO:0000313" key="7">
    <source>
        <dbReference type="EMBL" id="PMC59239.1"/>
    </source>
</evidence>
<evidence type="ECO:0000256" key="6">
    <source>
        <dbReference type="HAMAP-Rule" id="MF_00337"/>
    </source>
</evidence>
<comment type="subunit">
    <text evidence="6">Heterooligomer composed of large and small subunits.</text>
</comment>
<dbReference type="InterPro" id="IPR003761">
    <property type="entry name" value="Exonuc_VII_S"/>
</dbReference>
<evidence type="ECO:0000313" key="8">
    <source>
        <dbReference type="Proteomes" id="UP000235682"/>
    </source>
</evidence>
<comment type="subcellular location">
    <subcellularLocation>
        <location evidence="6">Cytoplasm</location>
    </subcellularLocation>
</comment>
<keyword evidence="2 6" id="KW-0963">Cytoplasm</keyword>
<protein>
    <recommendedName>
        <fullName evidence="6">Exodeoxyribonuclease 7 small subunit</fullName>
        <ecNumber evidence="6">3.1.11.6</ecNumber>
    </recommendedName>
    <alternativeName>
        <fullName evidence="6">Exodeoxyribonuclease VII small subunit</fullName>
        <shortName evidence="6">Exonuclease VII small subunit</shortName>
    </alternativeName>
</protein>